<dbReference type="FunFam" id="1.20.1270.280:FF:000001">
    <property type="entry name" value="dynein heavy chain 7, axonemal"/>
    <property type="match status" value="1"/>
</dbReference>
<comment type="subcellular location">
    <subcellularLocation>
        <location evidence="1">Cell projection</location>
        <location evidence="1">Cilium</location>
        <location evidence="1">Flagellum</location>
    </subcellularLocation>
    <subcellularLocation>
        <location evidence="2">Cytoplasm</location>
        <location evidence="2">Cytoskeleton</location>
        <location evidence="2">Cilium axoneme</location>
    </subcellularLocation>
</comment>
<protein>
    <recommendedName>
        <fullName evidence="5">Dynein heavy chain, cytoplasmic</fullName>
    </recommendedName>
    <alternativeName>
        <fullName evidence="18">Dynein heavy chain, cytosolic</fullName>
    </alternativeName>
</protein>
<evidence type="ECO:0000256" key="5">
    <source>
        <dbReference type="ARBA" id="ARBA00022197"/>
    </source>
</evidence>
<dbReference type="InterPro" id="IPR024317">
    <property type="entry name" value="Dynein_heavy_chain_D4_dom"/>
</dbReference>
<evidence type="ECO:0000256" key="20">
    <source>
        <dbReference type="SAM" id="MobiDB-lite"/>
    </source>
</evidence>
<dbReference type="STRING" id="988480.A0A075B109"/>
<evidence type="ECO:0000256" key="7">
    <source>
        <dbReference type="ARBA" id="ARBA00022701"/>
    </source>
</evidence>
<dbReference type="PANTHER" id="PTHR22878:SF68">
    <property type="entry name" value="DYNEIN HEAVY CHAIN 6, AXONEMAL-LIKE"/>
    <property type="match status" value="1"/>
</dbReference>
<evidence type="ECO:0000256" key="11">
    <source>
        <dbReference type="ARBA" id="ARBA00022846"/>
    </source>
</evidence>
<evidence type="ECO:0000256" key="19">
    <source>
        <dbReference type="SAM" id="Coils"/>
    </source>
</evidence>
<dbReference type="PANTHER" id="PTHR22878">
    <property type="entry name" value="DYNEIN HEAVY CHAIN 6, AXONEMAL-LIKE-RELATED"/>
    <property type="match status" value="1"/>
</dbReference>
<dbReference type="GO" id="GO:0031514">
    <property type="term" value="C:motile cilium"/>
    <property type="evidence" value="ECO:0007669"/>
    <property type="project" value="UniProtKB-SubCell"/>
</dbReference>
<dbReference type="Gene3D" id="1.20.920.30">
    <property type="match status" value="1"/>
</dbReference>
<evidence type="ECO:0000256" key="2">
    <source>
        <dbReference type="ARBA" id="ARBA00004430"/>
    </source>
</evidence>
<keyword evidence="23" id="KW-1185">Reference proteome</keyword>
<dbReference type="FunFam" id="1.20.920.20:FF:000006">
    <property type="entry name" value="Dynein, axonemal, heavy chain 6"/>
    <property type="match status" value="1"/>
</dbReference>
<dbReference type="FunFam" id="3.10.490.20:FF:000005">
    <property type="entry name" value="Dynein axonemal heavy chain 6"/>
    <property type="match status" value="1"/>
</dbReference>
<keyword evidence="6" id="KW-0963">Cytoplasm</keyword>
<dbReference type="InterPro" id="IPR041228">
    <property type="entry name" value="Dynein_C"/>
</dbReference>
<evidence type="ECO:0000256" key="17">
    <source>
        <dbReference type="ARBA" id="ARBA00023273"/>
    </source>
</evidence>
<dbReference type="FunFam" id="1.10.8.710:FF:000004">
    <property type="entry name" value="Dynein axonemal heavy chain 6"/>
    <property type="match status" value="1"/>
</dbReference>
<dbReference type="EMBL" id="KE560937">
    <property type="protein sequence ID" value="EPZ34616.1"/>
    <property type="molecule type" value="Genomic_DNA"/>
</dbReference>
<dbReference type="GO" id="GO:0030286">
    <property type="term" value="C:dynein complex"/>
    <property type="evidence" value="ECO:0007669"/>
    <property type="project" value="UniProtKB-KW"/>
</dbReference>
<dbReference type="FunFam" id="3.40.50.300:FF:000223">
    <property type="entry name" value="Dynein heavy chain 3, axonemal"/>
    <property type="match status" value="1"/>
</dbReference>
<dbReference type="InterPro" id="IPR042222">
    <property type="entry name" value="Dynein_2_N"/>
</dbReference>
<dbReference type="FunFam" id="3.40.50.300:FF:000044">
    <property type="entry name" value="Dynein heavy chain 5, axonemal"/>
    <property type="match status" value="1"/>
</dbReference>
<gene>
    <name evidence="22" type="ORF">O9G_001918</name>
</gene>
<dbReference type="Gene3D" id="1.10.8.1220">
    <property type="match status" value="1"/>
</dbReference>
<dbReference type="Gene3D" id="1.10.472.130">
    <property type="match status" value="1"/>
</dbReference>
<evidence type="ECO:0000256" key="18">
    <source>
        <dbReference type="ARBA" id="ARBA00033439"/>
    </source>
</evidence>
<evidence type="ECO:0000256" key="14">
    <source>
        <dbReference type="ARBA" id="ARBA00023069"/>
    </source>
</evidence>
<evidence type="ECO:0000256" key="1">
    <source>
        <dbReference type="ARBA" id="ARBA00004230"/>
    </source>
</evidence>
<dbReference type="FunFam" id="3.20.180.20:FF:000003">
    <property type="entry name" value="Dynein heavy chain 12, axonemal"/>
    <property type="match status" value="1"/>
</dbReference>
<dbReference type="FunFam" id="1.10.8.1220:FF:000001">
    <property type="entry name" value="Dynein axonemal heavy chain 5"/>
    <property type="match status" value="1"/>
</dbReference>
<keyword evidence="11" id="KW-0282">Flagellum</keyword>
<keyword evidence="9" id="KW-0547">Nucleotide-binding</keyword>
<evidence type="ECO:0000256" key="13">
    <source>
        <dbReference type="ARBA" id="ARBA00023054"/>
    </source>
</evidence>
<name>A0A075B109_ROZAC</name>
<dbReference type="FunFam" id="1.10.287.2620:FF:000001">
    <property type="entry name" value="Cytoplasmic dynein heavy chain 1"/>
    <property type="match status" value="1"/>
</dbReference>
<dbReference type="Gene3D" id="3.40.50.300">
    <property type="entry name" value="P-loop containing nucleotide triphosphate hydrolases"/>
    <property type="match status" value="5"/>
</dbReference>
<dbReference type="InterPro" id="IPR035699">
    <property type="entry name" value="AAA_6"/>
</dbReference>
<dbReference type="GO" id="GO:0005524">
    <property type="term" value="F:ATP binding"/>
    <property type="evidence" value="ECO:0007669"/>
    <property type="project" value="UniProtKB-KW"/>
</dbReference>
<dbReference type="OMA" id="VESFDWQ"/>
<evidence type="ECO:0000256" key="3">
    <source>
        <dbReference type="ARBA" id="ARBA00008887"/>
    </source>
</evidence>
<reference evidence="22 23" key="1">
    <citation type="journal article" date="2013" name="Curr. Biol.">
        <title>Shared signatures of parasitism and phylogenomics unite Cryptomycota and microsporidia.</title>
        <authorList>
            <person name="James T.Y."/>
            <person name="Pelin A."/>
            <person name="Bonen L."/>
            <person name="Ahrendt S."/>
            <person name="Sain D."/>
            <person name="Corradi N."/>
            <person name="Stajich J.E."/>
        </authorList>
    </citation>
    <scope>NUCLEOTIDE SEQUENCE [LARGE SCALE GENOMIC DNA]</scope>
    <source>
        <strain evidence="22 23">CSF55</strain>
    </source>
</reference>
<dbReference type="FunFam" id="3.40.50.300:FF:000362">
    <property type="entry name" value="Dynein, axonemal, heavy chain 6"/>
    <property type="match status" value="1"/>
</dbReference>
<keyword evidence="15" id="KW-0505">Motor protein</keyword>
<dbReference type="Gene3D" id="1.20.1270.280">
    <property type="match status" value="1"/>
</dbReference>
<dbReference type="Pfam" id="PF12777">
    <property type="entry name" value="MT"/>
    <property type="match status" value="1"/>
</dbReference>
<dbReference type="Gene3D" id="3.20.180.20">
    <property type="entry name" value="Dynein heavy chain, N-terminal domain 2"/>
    <property type="match status" value="1"/>
</dbReference>
<accession>A0A075B109</accession>
<organism evidence="22 23">
    <name type="scientific">Rozella allomycis (strain CSF55)</name>
    <dbReference type="NCBI Taxonomy" id="988480"/>
    <lineage>
        <taxon>Eukaryota</taxon>
        <taxon>Fungi</taxon>
        <taxon>Fungi incertae sedis</taxon>
        <taxon>Cryptomycota</taxon>
        <taxon>Cryptomycota incertae sedis</taxon>
        <taxon>Rozella</taxon>
    </lineage>
</organism>
<keyword evidence="12" id="KW-0243">Dynein</keyword>
<keyword evidence="7" id="KW-0493">Microtubule</keyword>
<dbReference type="FunFam" id="1.20.920.30:FF:000005">
    <property type="entry name" value="Dynein, axonemal, heavy chain 2"/>
    <property type="match status" value="1"/>
</dbReference>
<feature type="coiled-coil region" evidence="19">
    <location>
        <begin position="2825"/>
        <end position="2890"/>
    </location>
</feature>
<comment type="subunit">
    <text evidence="4">Consists of at least two heavy chains and a number of intermediate and light chains.</text>
</comment>
<dbReference type="FunFam" id="3.40.50.300:FF:002141">
    <property type="entry name" value="Dynein heavy chain"/>
    <property type="match status" value="1"/>
</dbReference>
<evidence type="ECO:0000313" key="23">
    <source>
        <dbReference type="Proteomes" id="UP000030755"/>
    </source>
</evidence>
<dbReference type="Gene3D" id="6.10.140.1060">
    <property type="match status" value="1"/>
</dbReference>
<keyword evidence="16" id="KW-0206">Cytoskeleton</keyword>
<dbReference type="InterPro" id="IPR042219">
    <property type="entry name" value="AAA_lid_11_sf"/>
</dbReference>
<dbReference type="InterPro" id="IPR024743">
    <property type="entry name" value="Dynein_HC_stalk"/>
</dbReference>
<dbReference type="GO" id="GO:0008569">
    <property type="term" value="F:minus-end-directed microtubule motor activity"/>
    <property type="evidence" value="ECO:0007669"/>
    <property type="project" value="InterPro"/>
</dbReference>
<dbReference type="Pfam" id="PF18199">
    <property type="entry name" value="Dynein_C"/>
    <property type="match status" value="1"/>
</dbReference>
<dbReference type="Gene3D" id="1.10.287.2620">
    <property type="match status" value="1"/>
</dbReference>
<dbReference type="Pfam" id="PF17857">
    <property type="entry name" value="AAA_lid_1"/>
    <property type="match status" value="1"/>
</dbReference>
<dbReference type="Proteomes" id="UP000030755">
    <property type="component" value="Unassembled WGS sequence"/>
</dbReference>
<evidence type="ECO:0000256" key="16">
    <source>
        <dbReference type="ARBA" id="ARBA00023212"/>
    </source>
</evidence>
<dbReference type="OrthoDB" id="447173at2759"/>
<keyword evidence="14" id="KW-0969">Cilium</keyword>
<dbReference type="FunFam" id="3.40.50.300:FF:001143">
    <property type="entry name" value="Dynein axonemal heavy chain 6"/>
    <property type="match status" value="1"/>
</dbReference>
<dbReference type="InterPro" id="IPR026983">
    <property type="entry name" value="DHC"/>
</dbReference>
<keyword evidence="17" id="KW-0966">Cell projection</keyword>
<dbReference type="Pfam" id="PF12774">
    <property type="entry name" value="AAA_6"/>
    <property type="match status" value="1"/>
</dbReference>
<dbReference type="InterPro" id="IPR043160">
    <property type="entry name" value="Dynein_C_barrel"/>
</dbReference>
<feature type="domain" description="AAA+ ATPase" evidence="21">
    <location>
        <begin position="2363"/>
        <end position="2520"/>
    </location>
</feature>
<evidence type="ECO:0000256" key="15">
    <source>
        <dbReference type="ARBA" id="ARBA00023175"/>
    </source>
</evidence>
<evidence type="ECO:0000259" key="21">
    <source>
        <dbReference type="SMART" id="SM00382"/>
    </source>
</evidence>
<sequence>MDNKEYQPKSFLPSIPTNLVKPQSSSDISKILESRLYAIPDFVNRAAGKRTGSRVDDKILKMRRTYKPISYDNYGEMSVSLRKSQLPPIDQFENKVTTEYKVETLKSKVERKVYQQKLRNPLDFIEKINKEKQSTEFVYMVPNVQENGRFNPYDLTIVDFLEIDKQNFYTLSAKGVTHFVQGKAEFTALHQWIREYHLFNKIIKIPFFSKYRSWKCFTSWRKHVRGKKIDEAKKYLTENLFIVDSRLCKPLLEVRKVCQNFKFLRFHAIQKEITYDLPVFIKQHEDSVKHSVSNLNDFRSQVEKLISDCCEECIKSFTLKTKEQFESSYSKRSSSSSSREKKARKGSSKEAMEPVKMVYTERAAKRKMSFRLQRFVKMSDYLVVNALQAVSISSMNDLVVLLFRHFTDENVVNDSTESNQHFLWTLKTSTLIDIIKQESFLLKTNKTDMQKKMNHDSPMFRTEITMNESTLEFLPSYNEFLNGLEKISKSFVNILENFTPLCSSVTYIDKKELLDEASFSDGPNVFEIVLDDVYFQVLFNRMKGVLSGNFNLANHFAHTFDQYVKMFNENLTITMESIESQDLSLEFFEGALKKYTAQRKEMESIQTSCQVGNMLIDSVNLQKLLLPSPIRCFNYLEVLLPKLAHSKNEKLLVELNESIRILKSNPMSVESFVDNLHHLDYVKSIMASLEDRIEETVKFYSLVEEYNVNISPTELALYQTLVPTSRQLKDCIEIFEDAKEENIQKFSFELEKNVNEMLAEVNDIKNKAQDSLILNPTSASSTVINYIDDLLSSLNKQQKLSDSYISYQKDFKMTASKFTEVDETLHDLTIKKTLWTSFEEFDSLVKNWREMPFEKLDIEDMNNKILSYLKTVVQVEKGLPPNEVVPKLRSKVEEFRQIYPTIVDLRNQALKPRHWEKIQEVIGKVIAKDETFTLGNLNDMNVFLFKEDISAISAQASSEAALEEMLSKVQKTWGELEFTVLPYRDYKDVFILGGVDEIGAQLEDSQVIVATIRGSRHNGPIKNEVERWDKQLALFSETLEEWIACQRSWLYLETIFSAPDIQRQLPEESKMFSQVDKSWKDIMRKTSRNPLAIKAGTVSGLLETMQQNNQLLEKIQKCLEEYLESKRLLFPRAYFLSNDELIEILSQTRNPLAVQPHLSKCFDAIKSLEFSSEPKSIDILAMMSPEGERLAFIKTVKARGNVESWLSSVEDGMYNTVRKAIKTGLTEYERMPRDEWILSQPGQIVLAVSQIIWCRDVTECLKSNKVLSSLQKYKDKCVQNLIKLATMVRGNLSRLNRGKLGALITIEVHARDILIGLINSRVNDQNDFEWNKQLRYYWDAENDSCVVKMTNSTFEYGYEYLGCSPRLVITPLTDRCYMTLTSAIQLNLGGSPLGPAGTGKTETVKDLAKAVARQCVVFNCSDALDYKMMGKFFAGLAQSGAWACFDEFNRINVEVLSVVAQQLLTIKRAKDAKVHRFIFEGKDIRLIQTCNSYITMNPGYAGRTELPDNLKALFRPIAMMIPDYALIAEIILFSEGFENAKILSRKLVNLYKLCSEQLSQQDHYDFGMRAVKSTVNMAGALKRASPNLNEDVALIRSLRDSNLPKFLADDIPLFKGILNDLFPAVTVPPLDYGVLLNAIQDSMTERKLDIVPAFVERVIQLYETMKVRHGVMLVGPTGSGKTTNYEILASALTKLKERDPNNPDYQKVRTFVLNPKCITMAELYGEFNLATMEWKDGLMGNIVRAQVSDTTSDEKWIVCDGPVDALWIENMNTVLDDNKLLCLTNGERIKLNNTIHMVFEVSDLAVASPATVSRCGMVYLDPMILGWQPYVKKWMKGLPDYINDEHKEVLMSFFDQFVDVGLKFVRKNCKEYISTVNVNLVASLCKILETQLERKDEIEYNQSTADLKSLFGYIFSFAYIWSIGGNLADGCHDSFDTFARETLDNNIVSDFSIPSQQSVYSYYVDFKKKRFQPWDELVPSFSFDQSVPFFQIMVPTVDTVRYSFFLEYLINHDHPTLISGTTGVGKSFMIMDCLNKLTKNRGYLQANLNFSAQTTSAMTQQILELKLEKKRKNILGAPNNSKIVMFIDDLNMPKKDTYGSQPPLELVRQYLDFGGVYDRDKLFWKKIQDVVIIGACAPPGGGRNTITQRLIRHFNVFSIATPSEVSQVRIFKSIVEGFLEKFESDVQTCIDAIVSSSVEIYKRMCSELLPTPNKSHYTFNMRDLSKVIQGITQAKPNIIKTRVDMTRLFCHECSRVFHDRLIDFNDKSYFYSILSELTEKNFGQGISKESMVEDPIIFGDFMKRGASQDDKNYEEIKDKKVMENVLEDYLEEYNTLSSKQMRLIFFMDAKQHLSRISRVINQPRGNALLVGVGGTGKQSLTRLACHICEYRCIQIELTRTYGTNEWREDIKRLYRFAGLEGKNTVFLISDTQFKSESFLEDINSILNTGEIPNLFDFEERERILGELRQKAKDKGYGEDRDSVQQFFINRVRDNLHIVLAMSPVGESFRNRCRMFPSLVNCCTIDWFDVWPKEALLSVSSRFLEFVDLGQPELKNKIAEMCVEIHTSVQTIAEQFYQELRRRYYTTPTSYLELINLYTLMLSEKKRELVSNRDRLKNGLNKLQETNEIVAKMQIELENLKPELKQKAEDVEVLISQISKDQQVADGVKKTVREEEAIVKEKAVLTEQIAADAQKDLDEALPALEAAYSALDNLDKKDVAEMKAFTKPPELVMTVMEAVCILFKVKPDWESSKKLLSDSQFLKNMMSYDKDNIPEAVIKKIKKYIDNPVFTPENVEKVSKACKSMCMWVRAMDIYARVFKEVVPKKKKLEDAQLALEEMKSKLQEKANALAQVESQLKNLKQKYETSLASKKNLQDKMAETSNRLTRASKLTSALAEEQVRWTESVKILDQEINDVVGNIFLAAAGVAYFGAFTSSYRLTLGQKWVTKCQELGIPVSSSFNLTKQLGDQVLIREWNLKGLPNDDLSIENGILVSRGRRWPLMIDPSGQANRWIRNMEMNNGLKIIKLNDPKFLRNLENAIRLGNPVLLEDVGETLDPALEPLLLKQTFKQGGRVLIRLGDADVDYDKNFRFYMTTKLSNPHYLPEVCIKVTIINFTVTKVGLTGQLLGDVVKLERPDLEEQRNNLILSMAEDKKQLKEIEEKILKLLYNSQGNILDDEELIDALNQSKVTSAAIQERVQQAEKTEAEINLAREAYLPVSIRGSILYFIISDLSEIDPMYQFSLKYFKNLFNSCIINTPKSDILDQHILDLCENITISIFNNVSRGLFEQHKLIFSFLICIEILKEKGLITDAEWNFFLRGNVSIQTKPPPKPEISWLTESIWKSIFDLSQTLPQFKQSFDLISNNPSMFNDFMDSQTPFKSGLPVDVSDRLTSFNILILIKILREESVIGSTFEFIKENLGSCFVDPVPFDLAKTFEDTSITSPLIFVLSPGSDPISALLKYAKDVGYSDKLTMISLGQGQGTIAEELIKKATNTGEWVFLQNCHLAASWMPRFENIVKEFSSADAQIHPNFRLIVSSMPSKVFPISILQDGVKVTNEPPRGLRANLQRFFLDISNDVFDKHPKLSTFRTLLFGISFFNAIIHERKKFGPLGWNIPYDWSNSDLEVAVAVLSNTLAENDSIQWDSLRYMTDEIIFGGRVTDDWDRRTLKSILQRFYTPKILEKNYKFCSLPFYYAPEGDLSLVRSFIDKLPLTEEPEIFGMHQNANISFQLQETKRLIQTVVDVQPRLLSGSAGKSPDEIVLDLASSMLSDMPLLLNPELIPPERMKVDSDGRLENCLLTVLIHESHRFNKLLQIIVASLENLIKAVKGLVVMSSELDLVFYSLLNNQVPLIWSNAAYPSLKPLASWFKDLQKRVQFMADWIEKGQPKSFWLSGFFYPQGFLTGILQNYARKNKIAIDELSFSFSVLSKDANEISDLDIDDDGTLVHGLYLEGARWDNEKKLLQDSLPMQMYCPMPVIKFIPTPQYTPNSKLYECPLYKTSARAGTLSTTGQSTNYVLAAFLNSDKPSEYWISRGVALLCQLNE</sequence>
<dbReference type="InterPro" id="IPR027417">
    <property type="entry name" value="P-loop_NTPase"/>
</dbReference>
<dbReference type="FunFam" id="1.10.8.720:FF:000001">
    <property type="entry name" value="dynein heavy chain 7, axonemal"/>
    <property type="match status" value="1"/>
</dbReference>
<dbReference type="GO" id="GO:0005874">
    <property type="term" value="C:microtubule"/>
    <property type="evidence" value="ECO:0007669"/>
    <property type="project" value="UniProtKB-KW"/>
</dbReference>
<dbReference type="InterPro" id="IPR003593">
    <property type="entry name" value="AAA+_ATPase"/>
</dbReference>
<dbReference type="InterPro" id="IPR013602">
    <property type="entry name" value="Dynein_heavy_linker"/>
</dbReference>
<keyword evidence="8" id="KW-0677">Repeat</keyword>
<keyword evidence="13 19" id="KW-0175">Coiled coil</keyword>
<dbReference type="Gene3D" id="1.20.920.20">
    <property type="match status" value="1"/>
</dbReference>
<evidence type="ECO:0000256" key="4">
    <source>
        <dbReference type="ARBA" id="ARBA00011655"/>
    </source>
</evidence>
<dbReference type="Pfam" id="PF03028">
    <property type="entry name" value="Dynein_heavy"/>
    <property type="match status" value="1"/>
</dbReference>
<feature type="domain" description="AAA+ ATPase" evidence="21">
    <location>
        <begin position="2012"/>
        <end position="2160"/>
    </location>
</feature>
<keyword evidence="10" id="KW-0067">ATP-binding</keyword>
<comment type="similarity">
    <text evidence="3">Belongs to the dynein heavy chain family.</text>
</comment>
<dbReference type="InterPro" id="IPR043157">
    <property type="entry name" value="Dynein_AAA1S"/>
</dbReference>
<dbReference type="Gene3D" id="1.20.58.1120">
    <property type="match status" value="1"/>
</dbReference>
<evidence type="ECO:0000256" key="10">
    <source>
        <dbReference type="ARBA" id="ARBA00022840"/>
    </source>
</evidence>
<dbReference type="InterPro" id="IPR004273">
    <property type="entry name" value="Dynein_heavy_D6_P-loop"/>
</dbReference>
<dbReference type="Pfam" id="PF17852">
    <property type="entry name" value="Dynein_AAA_lid"/>
    <property type="match status" value="1"/>
</dbReference>
<evidence type="ECO:0000256" key="8">
    <source>
        <dbReference type="ARBA" id="ARBA00022737"/>
    </source>
</evidence>
<evidence type="ECO:0000313" key="22">
    <source>
        <dbReference type="EMBL" id="EPZ34616.1"/>
    </source>
</evidence>
<feature type="domain" description="AAA+ ATPase" evidence="21">
    <location>
        <begin position="1667"/>
        <end position="1808"/>
    </location>
</feature>
<dbReference type="SMART" id="SM00382">
    <property type="entry name" value="AAA"/>
    <property type="match status" value="4"/>
</dbReference>
<dbReference type="Pfam" id="PF12781">
    <property type="entry name" value="AAA_9"/>
    <property type="match status" value="1"/>
</dbReference>
<dbReference type="InterPro" id="IPR041466">
    <property type="entry name" value="Dynein_AAA5_ext"/>
</dbReference>
<dbReference type="InterPro" id="IPR035706">
    <property type="entry name" value="AAA_9"/>
</dbReference>
<dbReference type="HOGENOM" id="CLU_000038_0_0_1"/>
<dbReference type="Gene3D" id="1.10.8.720">
    <property type="entry name" value="Region D6 of dynein motor"/>
    <property type="match status" value="1"/>
</dbReference>
<dbReference type="FunFam" id="1.20.58.1120:FF:000007">
    <property type="entry name" value="Dynein heavy chain 4"/>
    <property type="match status" value="1"/>
</dbReference>
<dbReference type="Gene3D" id="3.10.490.20">
    <property type="match status" value="1"/>
</dbReference>
<proteinExistence type="inferred from homology"/>
<dbReference type="Pfam" id="PF18198">
    <property type="entry name" value="AAA_lid_11"/>
    <property type="match status" value="1"/>
</dbReference>
<dbReference type="GO" id="GO:0045505">
    <property type="term" value="F:dynein intermediate chain binding"/>
    <property type="evidence" value="ECO:0007669"/>
    <property type="project" value="InterPro"/>
</dbReference>
<dbReference type="GO" id="GO:0003341">
    <property type="term" value="P:cilium movement"/>
    <property type="evidence" value="ECO:0007669"/>
    <property type="project" value="UniProtKB-ARBA"/>
</dbReference>
<feature type="domain" description="AAA+ ATPase" evidence="21">
    <location>
        <begin position="1389"/>
        <end position="1525"/>
    </location>
</feature>
<evidence type="ECO:0000256" key="9">
    <source>
        <dbReference type="ARBA" id="ARBA00022741"/>
    </source>
</evidence>
<evidence type="ECO:0000256" key="6">
    <source>
        <dbReference type="ARBA" id="ARBA00022490"/>
    </source>
</evidence>
<dbReference type="Pfam" id="PF12780">
    <property type="entry name" value="AAA_8"/>
    <property type="match status" value="1"/>
</dbReference>
<dbReference type="GO" id="GO:0005930">
    <property type="term" value="C:axoneme"/>
    <property type="evidence" value="ECO:0007669"/>
    <property type="project" value="UniProtKB-SubCell"/>
</dbReference>
<dbReference type="InterPro" id="IPR041658">
    <property type="entry name" value="AAA_lid_11"/>
</dbReference>
<feature type="region of interest" description="Disordered" evidence="20">
    <location>
        <begin position="330"/>
        <end position="349"/>
    </location>
</feature>
<dbReference type="InterPro" id="IPR042228">
    <property type="entry name" value="Dynein_linker_3"/>
</dbReference>
<dbReference type="InterPro" id="IPR041589">
    <property type="entry name" value="DNAH3_AAA_lid_1"/>
</dbReference>
<dbReference type="Pfam" id="PF12775">
    <property type="entry name" value="AAA_7"/>
    <property type="match status" value="1"/>
</dbReference>
<dbReference type="Pfam" id="PF08393">
    <property type="entry name" value="DHC_N2"/>
    <property type="match status" value="1"/>
</dbReference>
<dbReference type="FunFam" id="1.20.140.100:FF:000004">
    <property type="entry name" value="Dynein axonemal heavy chain 6"/>
    <property type="match status" value="1"/>
</dbReference>
<dbReference type="Gene3D" id="1.10.8.710">
    <property type="match status" value="1"/>
</dbReference>
<dbReference type="Gene3D" id="1.20.140.100">
    <property type="entry name" value="Dynein heavy chain, N-terminal domain 2"/>
    <property type="match status" value="1"/>
</dbReference>
<feature type="coiled-coil region" evidence="19">
    <location>
        <begin position="3141"/>
        <end position="3168"/>
    </location>
</feature>
<dbReference type="SUPFAM" id="SSF52540">
    <property type="entry name" value="P-loop containing nucleoside triphosphate hydrolases"/>
    <property type="match status" value="4"/>
</dbReference>
<evidence type="ECO:0000256" key="12">
    <source>
        <dbReference type="ARBA" id="ARBA00023017"/>
    </source>
</evidence>
<dbReference type="GO" id="GO:0051959">
    <property type="term" value="F:dynein light intermediate chain binding"/>
    <property type="evidence" value="ECO:0007669"/>
    <property type="project" value="InterPro"/>
</dbReference>